<dbReference type="EMBL" id="CAJVCH010014996">
    <property type="protein sequence ID" value="CAG7678360.1"/>
    <property type="molecule type" value="Genomic_DNA"/>
</dbReference>
<dbReference type="Proteomes" id="UP000708208">
    <property type="component" value="Unassembled WGS sequence"/>
</dbReference>
<comment type="caution">
    <text evidence="1">The sequence shown here is derived from an EMBL/GenBank/DDBJ whole genome shotgun (WGS) entry which is preliminary data.</text>
</comment>
<dbReference type="AlphaFoldDB" id="A0A8J2NHW6"/>
<reference evidence="1" key="1">
    <citation type="submission" date="2021-06" db="EMBL/GenBank/DDBJ databases">
        <authorList>
            <person name="Hodson N. C."/>
            <person name="Mongue J. A."/>
            <person name="Jaron S. K."/>
        </authorList>
    </citation>
    <scope>NUCLEOTIDE SEQUENCE</scope>
</reference>
<protein>
    <submittedName>
        <fullName evidence="1">Uncharacterized protein</fullName>
    </submittedName>
</protein>
<sequence length="43" mass="5067">ESRRSEERQNKYDIVSEFIKKLLPEVGFEPTPSFEDRNLSPTP</sequence>
<evidence type="ECO:0000313" key="1">
    <source>
        <dbReference type="EMBL" id="CAG7678360.1"/>
    </source>
</evidence>
<keyword evidence="2" id="KW-1185">Reference proteome</keyword>
<proteinExistence type="predicted"/>
<organism evidence="1 2">
    <name type="scientific">Allacma fusca</name>
    <dbReference type="NCBI Taxonomy" id="39272"/>
    <lineage>
        <taxon>Eukaryota</taxon>
        <taxon>Metazoa</taxon>
        <taxon>Ecdysozoa</taxon>
        <taxon>Arthropoda</taxon>
        <taxon>Hexapoda</taxon>
        <taxon>Collembola</taxon>
        <taxon>Symphypleona</taxon>
        <taxon>Sminthuridae</taxon>
        <taxon>Allacma</taxon>
    </lineage>
</organism>
<name>A0A8J2NHW6_9HEXA</name>
<gene>
    <name evidence="1" type="ORF">AFUS01_LOCUS2603</name>
</gene>
<feature type="non-terminal residue" evidence="1">
    <location>
        <position position="1"/>
    </location>
</feature>
<evidence type="ECO:0000313" key="2">
    <source>
        <dbReference type="Proteomes" id="UP000708208"/>
    </source>
</evidence>
<accession>A0A8J2NHW6</accession>